<keyword evidence="1" id="KW-1133">Transmembrane helix</keyword>
<evidence type="ECO:0000313" key="3">
    <source>
        <dbReference type="Proteomes" id="UP000649179"/>
    </source>
</evidence>
<comment type="caution">
    <text evidence="2">The sequence shown here is derived from an EMBL/GenBank/DDBJ whole genome shotgun (WGS) entry which is preliminary data.</text>
</comment>
<organism evidence="2 3">
    <name type="scientific">Marmoricola endophyticus</name>
    <dbReference type="NCBI Taxonomy" id="2040280"/>
    <lineage>
        <taxon>Bacteria</taxon>
        <taxon>Bacillati</taxon>
        <taxon>Actinomycetota</taxon>
        <taxon>Actinomycetes</taxon>
        <taxon>Propionibacteriales</taxon>
        <taxon>Nocardioidaceae</taxon>
        <taxon>Marmoricola</taxon>
    </lineage>
</organism>
<name>A0A917BGN8_9ACTN</name>
<reference evidence="2" key="2">
    <citation type="submission" date="2020-09" db="EMBL/GenBank/DDBJ databases">
        <authorList>
            <person name="Sun Q."/>
            <person name="Zhou Y."/>
        </authorList>
    </citation>
    <scope>NUCLEOTIDE SEQUENCE</scope>
    <source>
        <strain evidence="2">CGMCC 1.16067</strain>
    </source>
</reference>
<gene>
    <name evidence="2" type="ORF">GCM10011519_15560</name>
</gene>
<keyword evidence="1" id="KW-0472">Membrane</keyword>
<feature type="transmembrane region" description="Helical" evidence="1">
    <location>
        <begin position="64"/>
        <end position="84"/>
    </location>
</feature>
<accession>A0A917BGN8</accession>
<dbReference type="EMBL" id="BMKQ01000001">
    <property type="protein sequence ID" value="GGF42594.1"/>
    <property type="molecule type" value="Genomic_DNA"/>
</dbReference>
<feature type="transmembrane region" description="Helical" evidence="1">
    <location>
        <begin position="38"/>
        <end position="58"/>
    </location>
</feature>
<proteinExistence type="predicted"/>
<dbReference type="Proteomes" id="UP000649179">
    <property type="component" value="Unassembled WGS sequence"/>
</dbReference>
<protein>
    <submittedName>
        <fullName evidence="2">Uncharacterized protein</fullName>
    </submittedName>
</protein>
<dbReference type="AlphaFoldDB" id="A0A917BGN8"/>
<reference evidence="2" key="1">
    <citation type="journal article" date="2014" name="Int. J. Syst. Evol. Microbiol.">
        <title>Complete genome sequence of Corynebacterium casei LMG S-19264T (=DSM 44701T), isolated from a smear-ripened cheese.</title>
        <authorList>
            <consortium name="US DOE Joint Genome Institute (JGI-PGF)"/>
            <person name="Walter F."/>
            <person name="Albersmeier A."/>
            <person name="Kalinowski J."/>
            <person name="Ruckert C."/>
        </authorList>
    </citation>
    <scope>NUCLEOTIDE SEQUENCE</scope>
    <source>
        <strain evidence="2">CGMCC 1.16067</strain>
    </source>
</reference>
<evidence type="ECO:0000313" key="2">
    <source>
        <dbReference type="EMBL" id="GGF42594.1"/>
    </source>
</evidence>
<keyword evidence="1" id="KW-0812">Transmembrane</keyword>
<sequence length="111" mass="11497">MAVTSAPVDLFRVREQATPRADVGSTAAQEPVSPASRVLPWALLLLVLSLVATAYAVVLQAGSVLTGALVVAVAVLGAVAGLCVRDARDRWVSTGRALGDGARRLGRALWH</sequence>
<evidence type="ECO:0000256" key="1">
    <source>
        <dbReference type="SAM" id="Phobius"/>
    </source>
</evidence>
<keyword evidence="3" id="KW-1185">Reference proteome</keyword>